<sequence length="279" mass="31413">MDSISFELDKCIGKIGSEVSNIKRPQGLAIDTINENIYIVDEGNRKVLVYTIGGEFILEFPKKLGYILRGACGIAVKFNKVFVTEEFRSTISVFSLEGNFLTRFDGRTLFIKESLDVPTGITVAKDGTVFACDCFNSNIVIFTEELIPQIYILPAGKLPKDVKLLNDRTLAILNGDTKCIMLINLEDGNKEDMIVNRKEGDVYNPIFFEIYLNEYILISDYENNTIKIFSKKGKLLNVIGKSGEMFNYPTGIAVHSNTQTLISVCRKEHSPIQFFKLET</sequence>
<reference evidence="1 2" key="1">
    <citation type="journal article" date="2023" name="BMC Biol.">
        <title>The compact genome of the sponge Oopsacas minuta (Hexactinellida) is lacking key metazoan core genes.</title>
        <authorList>
            <person name="Santini S."/>
            <person name="Schenkelaars Q."/>
            <person name="Jourda C."/>
            <person name="Duchesne M."/>
            <person name="Belahbib H."/>
            <person name="Rocher C."/>
            <person name="Selva M."/>
            <person name="Riesgo A."/>
            <person name="Vervoort M."/>
            <person name="Leys S.P."/>
            <person name="Kodjabachian L."/>
            <person name="Le Bivic A."/>
            <person name="Borchiellini C."/>
            <person name="Claverie J.M."/>
            <person name="Renard E."/>
        </authorList>
    </citation>
    <scope>NUCLEOTIDE SEQUENCE [LARGE SCALE GENOMIC DNA]</scope>
    <source>
        <strain evidence="1">SPO-2</strain>
    </source>
</reference>
<dbReference type="PANTHER" id="PTHR24104">
    <property type="entry name" value="E3 UBIQUITIN-PROTEIN LIGASE NHLRC1-RELATED"/>
    <property type="match status" value="1"/>
</dbReference>
<proteinExistence type="predicted"/>
<dbReference type="PANTHER" id="PTHR24104:SF48">
    <property type="entry name" value="PROTEIN WECH"/>
    <property type="match status" value="1"/>
</dbReference>
<dbReference type="SUPFAM" id="SSF101898">
    <property type="entry name" value="NHL repeat"/>
    <property type="match status" value="1"/>
</dbReference>
<evidence type="ECO:0000313" key="1">
    <source>
        <dbReference type="EMBL" id="KAI6652095.1"/>
    </source>
</evidence>
<dbReference type="EMBL" id="JAKMXF010000300">
    <property type="protein sequence ID" value="KAI6652095.1"/>
    <property type="molecule type" value="Genomic_DNA"/>
</dbReference>
<dbReference type="GO" id="GO:0043161">
    <property type="term" value="P:proteasome-mediated ubiquitin-dependent protein catabolic process"/>
    <property type="evidence" value="ECO:0007669"/>
    <property type="project" value="TreeGrafter"/>
</dbReference>
<comment type="caution">
    <text evidence="1">The sequence shown here is derived from an EMBL/GenBank/DDBJ whole genome shotgun (WGS) entry which is preliminary data.</text>
</comment>
<dbReference type="Proteomes" id="UP001165289">
    <property type="component" value="Unassembled WGS sequence"/>
</dbReference>
<evidence type="ECO:0000313" key="2">
    <source>
        <dbReference type="Proteomes" id="UP001165289"/>
    </source>
</evidence>
<dbReference type="InterPro" id="IPR011042">
    <property type="entry name" value="6-blade_b-propeller_TolB-like"/>
</dbReference>
<protein>
    <submittedName>
        <fullName evidence="1">E3 ubiquitin-protein ligase TRIM71-like</fullName>
    </submittedName>
</protein>
<keyword evidence="2" id="KW-1185">Reference proteome</keyword>
<dbReference type="CDD" id="cd05819">
    <property type="entry name" value="NHL"/>
    <property type="match status" value="1"/>
</dbReference>
<dbReference type="InterPro" id="IPR050952">
    <property type="entry name" value="TRIM-NHL_E3_ligases"/>
</dbReference>
<gene>
    <name evidence="1" type="ORF">LOD99_4640</name>
</gene>
<dbReference type="GO" id="GO:0000209">
    <property type="term" value="P:protein polyubiquitination"/>
    <property type="evidence" value="ECO:0007669"/>
    <property type="project" value="TreeGrafter"/>
</dbReference>
<dbReference type="Gene3D" id="2.120.10.30">
    <property type="entry name" value="TolB, C-terminal domain"/>
    <property type="match status" value="1"/>
</dbReference>
<dbReference type="AlphaFoldDB" id="A0AAV7JTV3"/>
<dbReference type="GO" id="GO:0061630">
    <property type="term" value="F:ubiquitin protein ligase activity"/>
    <property type="evidence" value="ECO:0007669"/>
    <property type="project" value="TreeGrafter"/>
</dbReference>
<organism evidence="1 2">
    <name type="scientific">Oopsacas minuta</name>
    <dbReference type="NCBI Taxonomy" id="111878"/>
    <lineage>
        <taxon>Eukaryota</taxon>
        <taxon>Metazoa</taxon>
        <taxon>Porifera</taxon>
        <taxon>Hexactinellida</taxon>
        <taxon>Hexasterophora</taxon>
        <taxon>Lyssacinosida</taxon>
        <taxon>Leucopsacidae</taxon>
        <taxon>Oopsacas</taxon>
    </lineage>
</organism>
<name>A0AAV7JTV3_9METZ</name>
<accession>A0AAV7JTV3</accession>